<comment type="caution">
    <text evidence="2">The sequence shown here is derived from an EMBL/GenBank/DDBJ whole genome shotgun (WGS) entry which is preliminary data.</text>
</comment>
<evidence type="ECO:0000256" key="1">
    <source>
        <dbReference type="SAM" id="MobiDB-lite"/>
    </source>
</evidence>
<dbReference type="AlphaFoldDB" id="A0ABD5UPV1"/>
<accession>A0ABD5UPV1</accession>
<dbReference type="EMBL" id="JBHSXI010000011">
    <property type="protein sequence ID" value="MFC6889347.1"/>
    <property type="molecule type" value="Genomic_DNA"/>
</dbReference>
<name>A0ABD5UPV1_9EURY</name>
<dbReference type="PROSITE" id="PS51257">
    <property type="entry name" value="PROKAR_LIPOPROTEIN"/>
    <property type="match status" value="1"/>
</dbReference>
<feature type="compositionally biased region" description="Polar residues" evidence="1">
    <location>
        <begin position="34"/>
        <end position="55"/>
    </location>
</feature>
<sequence length="335" mass="36798">MTKPSRRQVLSALYTGGGVLLAGCTAGPKESNDTNETATTKGDGETTSPGSNQSVPDFPGNTISDKCPSFDSTERVVCYEAVDSEEMPIVLVPETQSVQLDQSVGFTLRNRSEQRFETNHYHWQLYKRVDGDWYYIAPEAWPEPLTPLEAGDEHTWTVTVATGRGSDGDSIEHVEGTESLTLAGLGGGHYAFGTDGWFAAASYEESIALATGFELNADQLQLTPTAAISETEWNGETLVARSMRGESDGEDDQPDKFILERIDGSEIDAERVIAEQVVRNDQLRDSIALIRKHDADRVHLEEFSSSVPPFGLQDARTYEFEGNRYRVTAREGQSS</sequence>
<dbReference type="Proteomes" id="UP001596333">
    <property type="component" value="Unassembled WGS sequence"/>
</dbReference>
<evidence type="ECO:0000313" key="2">
    <source>
        <dbReference type="EMBL" id="MFC6889347.1"/>
    </source>
</evidence>
<reference evidence="2 3" key="1">
    <citation type="journal article" date="2019" name="Int. J. Syst. Evol. Microbiol.">
        <title>The Global Catalogue of Microorganisms (GCM) 10K type strain sequencing project: providing services to taxonomists for standard genome sequencing and annotation.</title>
        <authorList>
            <consortium name="The Broad Institute Genomics Platform"/>
            <consortium name="The Broad Institute Genome Sequencing Center for Infectious Disease"/>
            <person name="Wu L."/>
            <person name="Ma J."/>
        </authorList>
    </citation>
    <scope>NUCLEOTIDE SEQUENCE [LARGE SCALE GENOMIC DNA]</scope>
    <source>
        <strain evidence="2 3">Y73</strain>
    </source>
</reference>
<keyword evidence="3" id="KW-1185">Reference proteome</keyword>
<protein>
    <submittedName>
        <fullName evidence="2">Uncharacterized protein</fullName>
    </submittedName>
</protein>
<organism evidence="2 3">
    <name type="scientific">Halorubrum trueperi</name>
    <dbReference type="NCBI Taxonomy" id="2004704"/>
    <lineage>
        <taxon>Archaea</taxon>
        <taxon>Methanobacteriati</taxon>
        <taxon>Methanobacteriota</taxon>
        <taxon>Stenosarchaea group</taxon>
        <taxon>Halobacteria</taxon>
        <taxon>Halobacteriales</taxon>
        <taxon>Haloferacaceae</taxon>
        <taxon>Halorubrum</taxon>
    </lineage>
</organism>
<feature type="region of interest" description="Disordered" evidence="1">
    <location>
        <begin position="23"/>
        <end position="67"/>
    </location>
</feature>
<dbReference type="RefSeq" id="WP_379768028.1">
    <property type="nucleotide sequence ID" value="NZ_JBHSXI010000011.1"/>
</dbReference>
<gene>
    <name evidence="2" type="ORF">ACFQEY_10025</name>
</gene>
<proteinExistence type="predicted"/>
<evidence type="ECO:0000313" key="3">
    <source>
        <dbReference type="Proteomes" id="UP001596333"/>
    </source>
</evidence>